<dbReference type="GO" id="GO:0005886">
    <property type="term" value="C:plasma membrane"/>
    <property type="evidence" value="ECO:0007669"/>
    <property type="project" value="UniProtKB-SubCell"/>
</dbReference>
<evidence type="ECO:0000256" key="8">
    <source>
        <dbReference type="ARBA" id="ARBA00038120"/>
    </source>
</evidence>
<keyword evidence="5" id="KW-0472">Membrane</keyword>
<dbReference type="EMBL" id="CP162511">
    <property type="protein sequence ID" value="XDI06203.1"/>
    <property type="molecule type" value="Genomic_DNA"/>
</dbReference>
<dbReference type="GO" id="GO:0016757">
    <property type="term" value="F:glycosyltransferase activity"/>
    <property type="evidence" value="ECO:0007669"/>
    <property type="project" value="UniProtKB-KW"/>
</dbReference>
<sequence length="256" mass="26916">MIERIDVVIPARDEEEGLGPALEAVLAARVALLDGHPELRCRVVVVLDACSDSSPEVARSWALAAGGSERDGRVVEVLEVPFGIVGRARAAGVEVALDQADGAEPAAHWLCSTDADSEVPESWLLDHLRAARRGALLTLGRVLPAEHQLTAEARQTWMREHGGTGEPHVFGANLGVRADAYLATGGFPAERTGEDVALAEAVAAFVGLAGRPELVVELDAPPVVTSARLHGRAPGGFAGYLRTLVDRIPSKDLSSP</sequence>
<protein>
    <recommendedName>
        <fullName evidence="9">4,4'-diaponeurosporenoate glycosyltransferase</fullName>
    </recommendedName>
</protein>
<evidence type="ECO:0000259" key="10">
    <source>
        <dbReference type="Pfam" id="PF00535"/>
    </source>
</evidence>
<comment type="similarity">
    <text evidence="8">Belongs to the glycosyltransferase 2 family. CrtQ subfamily.</text>
</comment>
<keyword evidence="4 11" id="KW-0808">Transferase</keyword>
<evidence type="ECO:0000256" key="1">
    <source>
        <dbReference type="ARBA" id="ARBA00004236"/>
    </source>
</evidence>
<dbReference type="RefSeq" id="WP_368498592.1">
    <property type="nucleotide sequence ID" value="NZ_CP162511.1"/>
</dbReference>
<evidence type="ECO:0000256" key="3">
    <source>
        <dbReference type="ARBA" id="ARBA00022676"/>
    </source>
</evidence>
<gene>
    <name evidence="11" type="ORF">ABFY20_03655</name>
</gene>
<evidence type="ECO:0000256" key="2">
    <source>
        <dbReference type="ARBA" id="ARBA00022475"/>
    </source>
</evidence>
<comment type="function">
    <text evidence="6">Catalyzes the glycosylation of 4,4'-diaponeurosporenoate, i.e. the esterification of glucose at the C1'' position with the carboxyl group of 4,4'-diaponeurosporenic acid, to form glycosyl-4,4'-diaponeurosporenoate. This is a step in the biosynthesis of staphyloxanthin, an orange pigment present in most staphylococci strains.</text>
</comment>
<dbReference type="Gene3D" id="3.90.550.10">
    <property type="entry name" value="Spore Coat Polysaccharide Biosynthesis Protein SpsA, Chain A"/>
    <property type="match status" value="1"/>
</dbReference>
<dbReference type="AlphaFoldDB" id="A0AB39BIC2"/>
<evidence type="ECO:0000313" key="11">
    <source>
        <dbReference type="EMBL" id="XDI06203.1"/>
    </source>
</evidence>
<reference evidence="11" key="1">
    <citation type="submission" date="2024-05" db="EMBL/GenBank/DDBJ databases">
        <title>Herbiconiux sp. A18JL235.</title>
        <authorList>
            <person name="Zhang G."/>
        </authorList>
    </citation>
    <scope>NUCLEOTIDE SEQUENCE</scope>
    <source>
        <strain evidence="11">A18JL235</strain>
    </source>
</reference>
<comment type="pathway">
    <text evidence="7">Carotenoid biosynthesis; staphyloxanthin biosynthesis; staphyloxanthin from farnesyl diphosphate: step 4/5.</text>
</comment>
<evidence type="ECO:0000256" key="5">
    <source>
        <dbReference type="ARBA" id="ARBA00023136"/>
    </source>
</evidence>
<dbReference type="PANTHER" id="PTHR43646">
    <property type="entry name" value="GLYCOSYLTRANSFERASE"/>
    <property type="match status" value="1"/>
</dbReference>
<comment type="subcellular location">
    <subcellularLocation>
        <location evidence="1">Cell membrane</location>
    </subcellularLocation>
</comment>
<organism evidence="11">
    <name type="scientific">Herbiconiux sp. A18JL235</name>
    <dbReference type="NCBI Taxonomy" id="3152363"/>
    <lineage>
        <taxon>Bacteria</taxon>
        <taxon>Bacillati</taxon>
        <taxon>Actinomycetota</taxon>
        <taxon>Actinomycetes</taxon>
        <taxon>Micrococcales</taxon>
        <taxon>Microbacteriaceae</taxon>
        <taxon>Herbiconiux</taxon>
    </lineage>
</organism>
<dbReference type="SUPFAM" id="SSF53448">
    <property type="entry name" value="Nucleotide-diphospho-sugar transferases"/>
    <property type="match status" value="1"/>
</dbReference>
<dbReference type="InterPro" id="IPR029044">
    <property type="entry name" value="Nucleotide-diphossugar_trans"/>
</dbReference>
<dbReference type="InterPro" id="IPR001173">
    <property type="entry name" value="Glyco_trans_2-like"/>
</dbReference>
<evidence type="ECO:0000256" key="6">
    <source>
        <dbReference type="ARBA" id="ARBA00037281"/>
    </source>
</evidence>
<keyword evidence="3 11" id="KW-0328">Glycosyltransferase</keyword>
<keyword evidence="2" id="KW-1003">Cell membrane</keyword>
<evidence type="ECO:0000256" key="7">
    <source>
        <dbReference type="ARBA" id="ARBA00037904"/>
    </source>
</evidence>
<name>A0AB39BIC2_9MICO</name>
<evidence type="ECO:0000256" key="4">
    <source>
        <dbReference type="ARBA" id="ARBA00022679"/>
    </source>
</evidence>
<evidence type="ECO:0000256" key="9">
    <source>
        <dbReference type="ARBA" id="ARBA00040345"/>
    </source>
</evidence>
<feature type="domain" description="Glycosyltransferase 2-like" evidence="10">
    <location>
        <begin position="7"/>
        <end position="156"/>
    </location>
</feature>
<dbReference type="PANTHER" id="PTHR43646:SF2">
    <property type="entry name" value="GLYCOSYLTRANSFERASE 2-LIKE DOMAIN-CONTAINING PROTEIN"/>
    <property type="match status" value="1"/>
</dbReference>
<dbReference type="Pfam" id="PF00535">
    <property type="entry name" value="Glycos_transf_2"/>
    <property type="match status" value="1"/>
</dbReference>
<proteinExistence type="inferred from homology"/>
<accession>A0AB39BIC2</accession>